<evidence type="ECO:0000256" key="2">
    <source>
        <dbReference type="ARBA" id="ARBA00022679"/>
    </source>
</evidence>
<keyword evidence="4" id="KW-0239">DNA-directed DNA polymerase</keyword>
<keyword evidence="3" id="KW-0548">Nucleotidyltransferase</keyword>
<evidence type="ECO:0000256" key="4">
    <source>
        <dbReference type="ARBA" id="ARBA00022932"/>
    </source>
</evidence>
<reference evidence="6" key="2">
    <citation type="submission" date="2015-02" db="UniProtKB">
        <authorList>
            <consortium name="EnsemblMetazoa"/>
        </authorList>
    </citation>
    <scope>IDENTIFICATION</scope>
</reference>
<dbReference type="InterPro" id="IPR006134">
    <property type="entry name" value="DNA-dir_DNA_pol_B_multi_dom"/>
</dbReference>
<dbReference type="EnsemblMetazoa" id="SMAR014979-RA">
    <property type="protein sequence ID" value="SMAR014979-PA"/>
    <property type="gene ID" value="SMAR014979"/>
</dbReference>
<dbReference type="InterPro" id="IPR042087">
    <property type="entry name" value="DNA_pol_B_thumb"/>
</dbReference>
<proteinExistence type="predicted"/>
<protein>
    <recommendedName>
        <fullName evidence="1">DNA-directed DNA polymerase</fullName>
        <ecNumber evidence="1">2.7.7.7</ecNumber>
    </recommendedName>
</protein>
<feature type="domain" description="DNA-directed DNA polymerase family B multifunctional" evidence="5">
    <location>
        <begin position="15"/>
        <end position="56"/>
    </location>
</feature>
<dbReference type="Proteomes" id="UP000014500">
    <property type="component" value="Unassembled WGS sequence"/>
</dbReference>
<evidence type="ECO:0000256" key="1">
    <source>
        <dbReference type="ARBA" id="ARBA00012417"/>
    </source>
</evidence>
<evidence type="ECO:0000256" key="3">
    <source>
        <dbReference type="ARBA" id="ARBA00022695"/>
    </source>
</evidence>
<dbReference type="STRING" id="126957.T1JM99"/>
<keyword evidence="2" id="KW-0808">Transferase</keyword>
<evidence type="ECO:0000313" key="7">
    <source>
        <dbReference type="Proteomes" id="UP000014500"/>
    </source>
</evidence>
<dbReference type="Gene3D" id="1.10.132.60">
    <property type="entry name" value="DNA polymerase family B, C-terminal domain"/>
    <property type="match status" value="1"/>
</dbReference>
<dbReference type="Pfam" id="PF00136">
    <property type="entry name" value="DNA_pol_B"/>
    <property type="match status" value="1"/>
</dbReference>
<organism evidence="6 7">
    <name type="scientific">Strigamia maritima</name>
    <name type="common">European centipede</name>
    <name type="synonym">Geophilus maritimus</name>
    <dbReference type="NCBI Taxonomy" id="126957"/>
    <lineage>
        <taxon>Eukaryota</taxon>
        <taxon>Metazoa</taxon>
        <taxon>Ecdysozoa</taxon>
        <taxon>Arthropoda</taxon>
        <taxon>Myriapoda</taxon>
        <taxon>Chilopoda</taxon>
        <taxon>Pleurostigmophora</taxon>
        <taxon>Geophilomorpha</taxon>
        <taxon>Linotaeniidae</taxon>
        <taxon>Strigamia</taxon>
    </lineage>
</organism>
<dbReference type="EMBL" id="JH431723">
    <property type="status" value="NOT_ANNOTATED_CDS"/>
    <property type="molecule type" value="Genomic_DNA"/>
</dbReference>
<dbReference type="GO" id="GO:0000166">
    <property type="term" value="F:nucleotide binding"/>
    <property type="evidence" value="ECO:0007669"/>
    <property type="project" value="InterPro"/>
</dbReference>
<dbReference type="GO" id="GO:0003677">
    <property type="term" value="F:DNA binding"/>
    <property type="evidence" value="ECO:0007669"/>
    <property type="project" value="InterPro"/>
</dbReference>
<dbReference type="AlphaFoldDB" id="T1JM99"/>
<accession>T1JM99</accession>
<sequence>MSRNRHGCDIQIASIIKKKKYAALKITSENGGVCPEIKGLDVVRRDWAKLASETGKIKMP</sequence>
<dbReference type="HOGENOM" id="CLU_2944616_0_0_1"/>
<name>T1JM99_STRMM</name>
<reference evidence="7" key="1">
    <citation type="submission" date="2011-05" db="EMBL/GenBank/DDBJ databases">
        <authorList>
            <person name="Richards S.R."/>
            <person name="Qu J."/>
            <person name="Jiang H."/>
            <person name="Jhangiani S.N."/>
            <person name="Agravi P."/>
            <person name="Goodspeed R."/>
            <person name="Gross S."/>
            <person name="Mandapat C."/>
            <person name="Jackson L."/>
            <person name="Mathew T."/>
            <person name="Pu L."/>
            <person name="Thornton R."/>
            <person name="Saada N."/>
            <person name="Wilczek-Boney K.B."/>
            <person name="Lee S."/>
            <person name="Kovar C."/>
            <person name="Wu Y."/>
            <person name="Scherer S.E."/>
            <person name="Worley K.C."/>
            <person name="Muzny D.M."/>
            <person name="Gibbs R."/>
        </authorList>
    </citation>
    <scope>NUCLEOTIDE SEQUENCE</scope>
    <source>
        <strain evidence="7">Brora</strain>
    </source>
</reference>
<evidence type="ECO:0000313" key="6">
    <source>
        <dbReference type="EnsemblMetazoa" id="SMAR014979-PA"/>
    </source>
</evidence>
<dbReference type="InterPro" id="IPR043502">
    <property type="entry name" value="DNA/RNA_pol_sf"/>
</dbReference>
<dbReference type="SUPFAM" id="SSF56672">
    <property type="entry name" value="DNA/RNA polymerases"/>
    <property type="match status" value="1"/>
</dbReference>
<keyword evidence="7" id="KW-1185">Reference proteome</keyword>
<dbReference type="GO" id="GO:0003887">
    <property type="term" value="F:DNA-directed DNA polymerase activity"/>
    <property type="evidence" value="ECO:0007669"/>
    <property type="project" value="UniProtKB-KW"/>
</dbReference>
<evidence type="ECO:0000259" key="5">
    <source>
        <dbReference type="Pfam" id="PF00136"/>
    </source>
</evidence>
<dbReference type="EC" id="2.7.7.7" evidence="1"/>